<dbReference type="Gene3D" id="3.40.50.720">
    <property type="entry name" value="NAD(P)-binding Rossmann-like Domain"/>
    <property type="match status" value="2"/>
</dbReference>
<reference evidence="5" key="1">
    <citation type="submission" date="2021-02" db="EMBL/GenBank/DDBJ databases">
        <authorList>
            <person name="Dougan E. K."/>
            <person name="Rhodes N."/>
            <person name="Thang M."/>
            <person name="Chan C."/>
        </authorList>
    </citation>
    <scope>NUCLEOTIDE SEQUENCE</scope>
</reference>
<dbReference type="AlphaFoldDB" id="A0A813I3V3"/>
<evidence type="ECO:0000259" key="4">
    <source>
        <dbReference type="Pfam" id="PF02826"/>
    </source>
</evidence>
<feature type="compositionally biased region" description="Polar residues" evidence="3">
    <location>
        <begin position="609"/>
        <end position="618"/>
    </location>
</feature>
<protein>
    <recommendedName>
        <fullName evidence="4">D-isomer specific 2-hydroxyacid dehydrogenase NAD-binding domain-containing protein</fullName>
    </recommendedName>
</protein>
<feature type="compositionally biased region" description="Polar residues" evidence="3">
    <location>
        <begin position="1"/>
        <end position="11"/>
    </location>
</feature>
<feature type="compositionally biased region" description="Polar residues" evidence="3">
    <location>
        <begin position="56"/>
        <end position="66"/>
    </location>
</feature>
<dbReference type="PANTHER" id="PTHR10996:SF178">
    <property type="entry name" value="2-HYDROXYACID DEHYDROGENASE YGL185C-RELATED"/>
    <property type="match status" value="1"/>
</dbReference>
<feature type="compositionally biased region" description="Low complexity" evidence="3">
    <location>
        <begin position="690"/>
        <end position="701"/>
    </location>
</feature>
<dbReference type="Pfam" id="PF02826">
    <property type="entry name" value="2-Hacid_dh_C"/>
    <property type="match status" value="1"/>
</dbReference>
<feature type="region of interest" description="Disordered" evidence="3">
    <location>
        <begin position="137"/>
        <end position="459"/>
    </location>
</feature>
<dbReference type="PROSITE" id="PS00671">
    <property type="entry name" value="D_2_HYDROXYACID_DH_3"/>
    <property type="match status" value="1"/>
</dbReference>
<dbReference type="GO" id="GO:0005829">
    <property type="term" value="C:cytosol"/>
    <property type="evidence" value="ECO:0007669"/>
    <property type="project" value="TreeGrafter"/>
</dbReference>
<feature type="region of interest" description="Disordered" evidence="3">
    <location>
        <begin position="759"/>
        <end position="779"/>
    </location>
</feature>
<feature type="compositionally biased region" description="Low complexity" evidence="3">
    <location>
        <begin position="544"/>
        <end position="563"/>
    </location>
</feature>
<name>A0A813I3V3_POLGL</name>
<dbReference type="GO" id="GO:0051287">
    <property type="term" value="F:NAD binding"/>
    <property type="evidence" value="ECO:0007669"/>
    <property type="project" value="InterPro"/>
</dbReference>
<keyword evidence="1" id="KW-0560">Oxidoreductase</keyword>
<dbReference type="GO" id="GO:0016618">
    <property type="term" value="F:hydroxypyruvate reductase [NAD(P)H] activity"/>
    <property type="evidence" value="ECO:0007669"/>
    <property type="project" value="TreeGrafter"/>
</dbReference>
<dbReference type="SUPFAM" id="SSF51735">
    <property type="entry name" value="NAD(P)-binding Rossmann-fold domains"/>
    <property type="match status" value="1"/>
</dbReference>
<feature type="compositionally biased region" description="Acidic residues" evidence="3">
    <location>
        <begin position="341"/>
        <end position="380"/>
    </location>
</feature>
<feature type="region of interest" description="Disordered" evidence="3">
    <location>
        <begin position="540"/>
        <end position="563"/>
    </location>
</feature>
<dbReference type="InterPro" id="IPR029753">
    <property type="entry name" value="D-isomer_DH_CS"/>
</dbReference>
<feature type="compositionally biased region" description="Acidic residues" evidence="3">
    <location>
        <begin position="193"/>
        <end position="205"/>
    </location>
</feature>
<keyword evidence="2" id="KW-0520">NAD</keyword>
<feature type="compositionally biased region" description="Basic and acidic residues" evidence="3">
    <location>
        <begin position="271"/>
        <end position="280"/>
    </location>
</feature>
<dbReference type="InterPro" id="IPR050223">
    <property type="entry name" value="D-isomer_2-hydroxyacid_DH"/>
</dbReference>
<feature type="domain" description="D-isomer specific 2-hydroxyacid dehydrogenase NAD-binding" evidence="4">
    <location>
        <begin position="921"/>
        <end position="1110"/>
    </location>
</feature>
<feature type="compositionally biased region" description="Acidic residues" evidence="3">
    <location>
        <begin position="308"/>
        <end position="334"/>
    </location>
</feature>
<feature type="region of interest" description="Disordered" evidence="3">
    <location>
        <begin position="1"/>
        <end position="116"/>
    </location>
</feature>
<comment type="caution">
    <text evidence="5">The sequence shown here is derived from an EMBL/GenBank/DDBJ whole genome shotgun (WGS) entry which is preliminary data.</text>
</comment>
<feature type="compositionally biased region" description="Basic and acidic residues" evidence="3">
    <location>
        <begin position="206"/>
        <end position="238"/>
    </location>
</feature>
<evidence type="ECO:0000256" key="3">
    <source>
        <dbReference type="SAM" id="MobiDB-lite"/>
    </source>
</evidence>
<dbReference type="Proteomes" id="UP000626109">
    <property type="component" value="Unassembled WGS sequence"/>
</dbReference>
<feature type="compositionally biased region" description="Basic and acidic residues" evidence="3">
    <location>
        <begin position="90"/>
        <end position="102"/>
    </location>
</feature>
<proteinExistence type="predicted"/>
<sequence>MLGLPEQQQLGECQGQPGKQQPVHEGQAQHEHEQDQEQEQEQEGLQEVEVCEQGEIETQASEQDCQTDAAEQGQQEIPGGRMVQEAEESEVGRKEPHVEDRQNMGQVEGSGKEKELGEFIRGEKAIYQHVAVDLASIAPDDNEGTDESSASAEDGVNADSAQEEDHEQRDQEPAPAKQDEAEDDAMHKKGLPEEPELQNQEEEQEQLDKSAHQKDEPAECSRHKDTLHSESAGGDHSEFTAGEDPVTLGEEGCCEDQKKEGPGDDAQMEIEESKLPETEGHLAQGGPDEFVQPESNEGHQEMQPTAKEDEEEGREEKEEEEEDNEKEDEVEDNTEEKAPEEKEEAEDSEEEAPEEKEEEEEKDEKEEKEEKGEEEEEECATVEQDTSEEHAKAAEEHEAQHRDEILDANVPDGSEPVAEVTPTPSPSSQPTPTDFWKTRAGRLPDLTPSPVPAPAASLGTDSASKELSISVCAVHARHGSLLKRARKHEQLEPQVSRPHAPAPDLTSLWRTMSMQDVVKPLLPILPDMSVAEAKSRLRSRSRASMRVATVPAAPASSSKRASSAVGTCHGIVLSGVPCRAAGTRKPAGAQFHYCHRHMASWPVFEAAARQQQNPQTPKQARRPPRSPSGRAPVNSSPAGEPVTKRLRGTPPLADCSSPAEQEHHAGSRRSPRLAQRSTSAEDATSDAKEVPPASGSPSVGVVSGGRGRGRPKGTGAKTTRSSPSSLVKKSSAARPRKAAATSVVKGGLGGMLEAMRKLPGSSSAAAAKQARPHGRGRGSRWAVAQPIGLPVELMGRRMAMTLIGPQVLQIQIKGTVRNLSIGGLAGLSFQQPRVDALHASVKLVAFEDASQDDISAASAIAPSFSLNSTALSELLGKMPSGKLLQWIATGTDLLNFTAVPSRFAICNVHQAGVAISEFVIAAVLSWNIRLPQMDAEFRKCTWQKDRQNSCKRGSPHKEAKGQTIGVIGLGTIGSGVAERAAALGMRVIAVTTPVPATTPSYITWVGGDDKLPQLMAEADFVVAAVPLVPATRGLVNAEALSHMRPDGVLINIARGPVVDEAALFEVLQSKKIGGAVLDVWWNDFRWMSQGQWPSKYDFSELPNVWMTPHASAETLEAESEAMDQVAANFAAMVLGKPLSNIVRNVSADAVSPLMFSI</sequence>
<evidence type="ECO:0000256" key="1">
    <source>
        <dbReference type="ARBA" id="ARBA00023002"/>
    </source>
</evidence>
<feature type="compositionally biased region" description="Basic and acidic residues" evidence="3">
    <location>
        <begin position="387"/>
        <end position="405"/>
    </location>
</feature>
<dbReference type="GO" id="GO:0030267">
    <property type="term" value="F:glyoxylate reductase (NADPH) activity"/>
    <property type="evidence" value="ECO:0007669"/>
    <property type="project" value="TreeGrafter"/>
</dbReference>
<feature type="compositionally biased region" description="Low complexity" evidence="3">
    <location>
        <begin position="713"/>
        <end position="733"/>
    </location>
</feature>
<organism evidence="5 6">
    <name type="scientific">Polarella glacialis</name>
    <name type="common">Dinoflagellate</name>
    <dbReference type="NCBI Taxonomy" id="89957"/>
    <lineage>
        <taxon>Eukaryota</taxon>
        <taxon>Sar</taxon>
        <taxon>Alveolata</taxon>
        <taxon>Dinophyceae</taxon>
        <taxon>Suessiales</taxon>
        <taxon>Suessiaceae</taxon>
        <taxon>Polarella</taxon>
    </lineage>
</organism>
<feature type="region of interest" description="Disordered" evidence="3">
    <location>
        <begin position="607"/>
        <end position="742"/>
    </location>
</feature>
<dbReference type="PANTHER" id="PTHR10996">
    <property type="entry name" value="2-HYDROXYACID DEHYDROGENASE-RELATED"/>
    <property type="match status" value="1"/>
</dbReference>
<evidence type="ECO:0000256" key="2">
    <source>
        <dbReference type="ARBA" id="ARBA00023027"/>
    </source>
</evidence>
<evidence type="ECO:0000313" key="6">
    <source>
        <dbReference type="Proteomes" id="UP000626109"/>
    </source>
</evidence>
<dbReference type="InterPro" id="IPR006140">
    <property type="entry name" value="D-isomer_DH_NAD-bd"/>
</dbReference>
<dbReference type="InterPro" id="IPR036291">
    <property type="entry name" value="NAD(P)-bd_dom_sf"/>
</dbReference>
<dbReference type="EMBL" id="CAJNNW010002547">
    <property type="protein sequence ID" value="CAE8644380.1"/>
    <property type="molecule type" value="Genomic_DNA"/>
</dbReference>
<gene>
    <name evidence="5" type="ORF">PGLA2088_LOCUS3011</name>
</gene>
<evidence type="ECO:0000313" key="5">
    <source>
        <dbReference type="EMBL" id="CAE8644380.1"/>
    </source>
</evidence>
<accession>A0A813I3V3</accession>
<feature type="compositionally biased region" description="Acidic residues" evidence="3">
    <location>
        <begin position="36"/>
        <end position="55"/>
    </location>
</feature>